<dbReference type="NCBIfam" id="TIGR01179">
    <property type="entry name" value="galE"/>
    <property type="match status" value="1"/>
</dbReference>
<dbReference type="Gene3D" id="3.90.25.10">
    <property type="entry name" value="UDP-galactose 4-epimerase, domain 1"/>
    <property type="match status" value="1"/>
</dbReference>
<dbReference type="CDD" id="cd05247">
    <property type="entry name" value="UDP_G4E_1_SDR_e"/>
    <property type="match status" value="1"/>
</dbReference>
<comment type="catalytic activity">
    <reaction evidence="1 9">
        <text>UDP-alpha-D-glucose = UDP-alpha-D-galactose</text>
        <dbReference type="Rhea" id="RHEA:22168"/>
        <dbReference type="ChEBI" id="CHEBI:58885"/>
        <dbReference type="ChEBI" id="CHEBI:66914"/>
        <dbReference type="EC" id="5.1.3.2"/>
    </reaction>
</comment>
<dbReference type="EMBL" id="JADKGY010000008">
    <property type="protein sequence ID" value="MBK9982808.1"/>
    <property type="molecule type" value="Genomic_DNA"/>
</dbReference>
<feature type="domain" description="NAD(P)-binding" evidence="10">
    <location>
        <begin position="7"/>
        <end position="338"/>
    </location>
</feature>
<gene>
    <name evidence="11" type="primary">galE</name>
    <name evidence="11" type="ORF">IPP15_10370</name>
</gene>
<evidence type="ECO:0000256" key="6">
    <source>
        <dbReference type="ARBA" id="ARBA00018569"/>
    </source>
</evidence>
<dbReference type="GO" id="GO:0006012">
    <property type="term" value="P:galactose metabolic process"/>
    <property type="evidence" value="ECO:0007669"/>
    <property type="project" value="InterPro"/>
</dbReference>
<dbReference type="EC" id="5.1.3.2" evidence="5 9"/>
<dbReference type="AlphaFoldDB" id="A0A9D7SVM7"/>
<evidence type="ECO:0000313" key="11">
    <source>
        <dbReference type="EMBL" id="MBK9982808.1"/>
    </source>
</evidence>
<evidence type="ECO:0000256" key="4">
    <source>
        <dbReference type="ARBA" id="ARBA00007637"/>
    </source>
</evidence>
<dbReference type="PANTHER" id="PTHR43725">
    <property type="entry name" value="UDP-GLUCOSE 4-EPIMERASE"/>
    <property type="match status" value="1"/>
</dbReference>
<dbReference type="Gene3D" id="3.40.50.720">
    <property type="entry name" value="NAD(P)-binding Rossmann-like Domain"/>
    <property type="match status" value="1"/>
</dbReference>
<keyword evidence="7 9" id="KW-0520">NAD</keyword>
<organism evidence="11 12">
    <name type="scientific">Candidatus Opimibacter skivensis</name>
    <dbReference type="NCBI Taxonomy" id="2982028"/>
    <lineage>
        <taxon>Bacteria</taxon>
        <taxon>Pseudomonadati</taxon>
        <taxon>Bacteroidota</taxon>
        <taxon>Saprospiria</taxon>
        <taxon>Saprospirales</taxon>
        <taxon>Saprospiraceae</taxon>
        <taxon>Candidatus Opimibacter</taxon>
    </lineage>
</organism>
<evidence type="ECO:0000256" key="3">
    <source>
        <dbReference type="ARBA" id="ARBA00004947"/>
    </source>
</evidence>
<reference evidence="11 12" key="1">
    <citation type="submission" date="2020-10" db="EMBL/GenBank/DDBJ databases">
        <title>Connecting structure to function with the recovery of over 1000 high-quality activated sludge metagenome-assembled genomes encoding full-length rRNA genes using long-read sequencing.</title>
        <authorList>
            <person name="Singleton C.M."/>
            <person name="Petriglieri F."/>
            <person name="Kristensen J.M."/>
            <person name="Kirkegaard R.H."/>
            <person name="Michaelsen T.Y."/>
            <person name="Andersen M.H."/>
            <person name="Karst S.M."/>
            <person name="Dueholm M.S."/>
            <person name="Nielsen P.H."/>
            <person name="Albertsen M."/>
        </authorList>
    </citation>
    <scope>NUCLEOTIDE SEQUENCE [LARGE SCALE GENOMIC DNA]</scope>
    <source>
        <strain evidence="11">Ribe_18-Q3-R11-54_MAXAC.273</strain>
    </source>
</reference>
<evidence type="ECO:0000256" key="1">
    <source>
        <dbReference type="ARBA" id="ARBA00000083"/>
    </source>
</evidence>
<name>A0A9D7SVM7_9BACT</name>
<dbReference type="Pfam" id="PF16363">
    <property type="entry name" value="GDP_Man_Dehyd"/>
    <property type="match status" value="1"/>
</dbReference>
<comment type="subunit">
    <text evidence="9">Homodimer.</text>
</comment>
<accession>A0A9D7SVM7</accession>
<comment type="cofactor">
    <cofactor evidence="2 9">
        <name>NAD(+)</name>
        <dbReference type="ChEBI" id="CHEBI:57540"/>
    </cofactor>
</comment>
<sequence length="350" mass="38294">MNKPKILVTGGCGYIGSHTIVDLLDSGYDVVSIDNFINSSPSALKGIEAITGKKIENIDCDLSDTSDAIQRTRQFGPFDGIIHFAALKSVGESVFQPLRYYHNNIGSTLTTMKMMEELNIPCLIFSSSCTVYGSPEKLPVTEDTPFSKAENPYGATKQACEILYEQYFRSLSVQSGKSLASGKSGVSLRYFNPAGAHLSALLGESSLNAPTNLVPVITETAIGLRGQLMVYGDDYPTRDGSCIRDYIHVMDLARAHTLALEHLLDHKQTEPYQVYNLGIGEGVTVLEAIHAFEVATGVKVNYKIGPRRTGDVAAIYADNNLITQQLHWKPAMDINSIMSSAWEWEKVKGK</sequence>
<keyword evidence="8 9" id="KW-0413">Isomerase</keyword>
<comment type="pathway">
    <text evidence="3 9">Carbohydrate metabolism; galactose metabolism.</text>
</comment>
<evidence type="ECO:0000256" key="9">
    <source>
        <dbReference type="RuleBase" id="RU366046"/>
    </source>
</evidence>
<evidence type="ECO:0000256" key="2">
    <source>
        <dbReference type="ARBA" id="ARBA00001911"/>
    </source>
</evidence>
<protein>
    <recommendedName>
        <fullName evidence="6 9">UDP-glucose 4-epimerase</fullName>
        <ecNumber evidence="5 9">5.1.3.2</ecNumber>
    </recommendedName>
</protein>
<keyword evidence="9" id="KW-0119">Carbohydrate metabolism</keyword>
<evidence type="ECO:0000256" key="5">
    <source>
        <dbReference type="ARBA" id="ARBA00013189"/>
    </source>
</evidence>
<comment type="similarity">
    <text evidence="4 9">Belongs to the NAD(P)-dependent epimerase/dehydratase family.</text>
</comment>
<dbReference type="PANTHER" id="PTHR43725:SF47">
    <property type="entry name" value="UDP-GLUCOSE 4-EPIMERASE"/>
    <property type="match status" value="1"/>
</dbReference>
<dbReference type="InterPro" id="IPR016040">
    <property type="entry name" value="NAD(P)-bd_dom"/>
</dbReference>
<dbReference type="Proteomes" id="UP000808337">
    <property type="component" value="Unassembled WGS sequence"/>
</dbReference>
<evidence type="ECO:0000259" key="10">
    <source>
        <dbReference type="Pfam" id="PF16363"/>
    </source>
</evidence>
<evidence type="ECO:0000256" key="7">
    <source>
        <dbReference type="ARBA" id="ARBA00023027"/>
    </source>
</evidence>
<dbReference type="GO" id="GO:0003978">
    <property type="term" value="F:UDP-glucose 4-epimerase activity"/>
    <property type="evidence" value="ECO:0007669"/>
    <property type="project" value="UniProtKB-UniRule"/>
</dbReference>
<comment type="caution">
    <text evidence="11">The sequence shown here is derived from an EMBL/GenBank/DDBJ whole genome shotgun (WGS) entry which is preliminary data.</text>
</comment>
<proteinExistence type="inferred from homology"/>
<dbReference type="SUPFAM" id="SSF51735">
    <property type="entry name" value="NAD(P)-binding Rossmann-fold domains"/>
    <property type="match status" value="1"/>
</dbReference>
<evidence type="ECO:0000256" key="8">
    <source>
        <dbReference type="ARBA" id="ARBA00023235"/>
    </source>
</evidence>
<dbReference type="InterPro" id="IPR036291">
    <property type="entry name" value="NAD(P)-bd_dom_sf"/>
</dbReference>
<dbReference type="InterPro" id="IPR005886">
    <property type="entry name" value="UDP_G4E"/>
</dbReference>
<evidence type="ECO:0000313" key="12">
    <source>
        <dbReference type="Proteomes" id="UP000808337"/>
    </source>
</evidence>
<dbReference type="GO" id="GO:0005829">
    <property type="term" value="C:cytosol"/>
    <property type="evidence" value="ECO:0007669"/>
    <property type="project" value="TreeGrafter"/>
</dbReference>